<feature type="domain" description="Tyr recombinase" evidence="5">
    <location>
        <begin position="213"/>
        <end position="392"/>
    </location>
</feature>
<dbReference type="RefSeq" id="WP_042969352.1">
    <property type="nucleotide sequence ID" value="NZ_CCQB01000089.1"/>
</dbReference>
<dbReference type="AlphaFoldDB" id="A0AAN3H1C6"/>
<evidence type="ECO:0000256" key="3">
    <source>
        <dbReference type="ARBA" id="ARBA00023125"/>
    </source>
</evidence>
<dbReference type="InterPro" id="IPR011010">
    <property type="entry name" value="DNA_brk_join_enz"/>
</dbReference>
<dbReference type="GO" id="GO:0015074">
    <property type="term" value="P:DNA integration"/>
    <property type="evidence" value="ECO:0007669"/>
    <property type="project" value="UniProtKB-KW"/>
</dbReference>
<evidence type="ECO:0000313" key="6">
    <source>
        <dbReference type="EMBL" id="EFG2162068.1"/>
    </source>
</evidence>
<dbReference type="InterPro" id="IPR013762">
    <property type="entry name" value="Integrase-like_cat_sf"/>
</dbReference>
<organism evidence="6 7">
    <name type="scientific">Escherichia coli</name>
    <dbReference type="NCBI Taxonomy" id="562"/>
    <lineage>
        <taxon>Bacteria</taxon>
        <taxon>Pseudomonadati</taxon>
        <taxon>Pseudomonadota</taxon>
        <taxon>Gammaproteobacteria</taxon>
        <taxon>Enterobacterales</taxon>
        <taxon>Enterobacteriaceae</taxon>
        <taxon>Escherichia</taxon>
    </lineage>
</organism>
<dbReference type="GO" id="GO:0006310">
    <property type="term" value="P:DNA recombination"/>
    <property type="evidence" value="ECO:0007669"/>
    <property type="project" value="UniProtKB-KW"/>
</dbReference>
<sequence>MSGAINRLKDIELKRRNGVGRDKEETLSDGGGLYARCQKGGFITWYFQYRQKGSEAKAVKVYFGRYPDVGLKVARELRQECREWLARGKDPKTEYERRRTASAEPVKRITVADAINYWLDNYIRVRRERPGMVISRMNTYIISTIGSRPLDECSAGDWRDCFSKVADKYPYTAGKLLSECRQALNYCDAFGYATSNALDKMTTKAVGGVSSGARDRVLDNAELIDLWKATSDGSLNPYYADLTRLLIVFGCRTAEARRSRIEEWDTDKWIWTVPRRHNAKGGIPVRRPVPDAIKPMITRLIQANKKTGLLLGVEKHESTASAWGQRVGRSPQFRHAERWAFHDLRRTFSTYLNGTLHIAPHVVEQLLGHVMQGVMAVYNRSEYMEEKTEALNKWVEWLDALASGDNVIPLQKIKN</sequence>
<dbReference type="SUPFAM" id="SSF56349">
    <property type="entry name" value="DNA breaking-rejoining enzymes"/>
    <property type="match status" value="1"/>
</dbReference>
<dbReference type="Pfam" id="PF00589">
    <property type="entry name" value="Phage_integrase"/>
    <property type="match status" value="1"/>
</dbReference>
<evidence type="ECO:0000256" key="2">
    <source>
        <dbReference type="ARBA" id="ARBA00022908"/>
    </source>
</evidence>
<accession>A0AAN3H1C6</accession>
<dbReference type="InterPro" id="IPR025166">
    <property type="entry name" value="Integrase_DNA_bind_dom"/>
</dbReference>
<dbReference type="EMBL" id="AASSGK010000020">
    <property type="protein sequence ID" value="EFG2162068.1"/>
    <property type="molecule type" value="Genomic_DNA"/>
</dbReference>
<dbReference type="Gene3D" id="3.30.160.390">
    <property type="entry name" value="Integrase, DNA-binding domain"/>
    <property type="match status" value="1"/>
</dbReference>
<dbReference type="PANTHER" id="PTHR30629:SF2">
    <property type="entry name" value="PROPHAGE INTEGRASE INTS-RELATED"/>
    <property type="match status" value="1"/>
</dbReference>
<comment type="similarity">
    <text evidence="1">Belongs to the 'phage' integrase family.</text>
</comment>
<dbReference type="Gene3D" id="1.10.150.130">
    <property type="match status" value="1"/>
</dbReference>
<proteinExistence type="inferred from homology"/>
<dbReference type="PANTHER" id="PTHR30629">
    <property type="entry name" value="PROPHAGE INTEGRASE"/>
    <property type="match status" value="1"/>
</dbReference>
<protein>
    <submittedName>
        <fullName evidence="6">Site-specific integrase</fullName>
    </submittedName>
</protein>
<dbReference type="InterPro" id="IPR010998">
    <property type="entry name" value="Integrase_recombinase_N"/>
</dbReference>
<evidence type="ECO:0000259" key="5">
    <source>
        <dbReference type="PROSITE" id="PS51898"/>
    </source>
</evidence>
<dbReference type="CDD" id="cd00801">
    <property type="entry name" value="INT_P4_C"/>
    <property type="match status" value="1"/>
</dbReference>
<dbReference type="InterPro" id="IPR050808">
    <property type="entry name" value="Phage_Integrase"/>
</dbReference>
<dbReference type="Pfam" id="PF13356">
    <property type="entry name" value="Arm-DNA-bind_3"/>
    <property type="match status" value="1"/>
</dbReference>
<dbReference type="PROSITE" id="PS51898">
    <property type="entry name" value="TYR_RECOMBINASE"/>
    <property type="match status" value="1"/>
</dbReference>
<reference evidence="6 7" key="1">
    <citation type="submission" date="2020-02" db="EMBL/GenBank/DDBJ databases">
        <authorList>
            <person name="Ashton P.M."/>
            <person name="Dallman T."/>
            <person name="Nair S."/>
            <person name="De Pinna E."/>
            <person name="Peters T."/>
            <person name="Grant K."/>
        </authorList>
    </citation>
    <scope>NUCLEOTIDE SEQUENCE [LARGE SCALE GENOMIC DNA]</scope>
    <source>
        <strain evidence="6 7">188143</strain>
    </source>
</reference>
<keyword evidence="2" id="KW-0229">DNA integration</keyword>
<dbReference type="GO" id="GO:0003677">
    <property type="term" value="F:DNA binding"/>
    <property type="evidence" value="ECO:0007669"/>
    <property type="project" value="UniProtKB-KW"/>
</dbReference>
<dbReference type="Gene3D" id="1.10.443.10">
    <property type="entry name" value="Intergrase catalytic core"/>
    <property type="match status" value="1"/>
</dbReference>
<keyword evidence="4" id="KW-0233">DNA recombination</keyword>
<dbReference type="InterPro" id="IPR002104">
    <property type="entry name" value="Integrase_catalytic"/>
</dbReference>
<keyword evidence="3" id="KW-0238">DNA-binding</keyword>
<gene>
    <name evidence="6" type="ORF">BRV02_003159</name>
</gene>
<evidence type="ECO:0000256" key="1">
    <source>
        <dbReference type="ARBA" id="ARBA00008857"/>
    </source>
</evidence>
<dbReference type="InterPro" id="IPR038488">
    <property type="entry name" value="Integrase_DNA-bd_sf"/>
</dbReference>
<comment type="caution">
    <text evidence="6">The sequence shown here is derived from an EMBL/GenBank/DDBJ whole genome shotgun (WGS) entry which is preliminary data.</text>
</comment>
<dbReference type="Proteomes" id="UP000534332">
    <property type="component" value="Unassembled WGS sequence"/>
</dbReference>
<evidence type="ECO:0000256" key="4">
    <source>
        <dbReference type="ARBA" id="ARBA00023172"/>
    </source>
</evidence>
<evidence type="ECO:0000313" key="7">
    <source>
        <dbReference type="Proteomes" id="UP000534332"/>
    </source>
</evidence>
<name>A0AAN3H1C6_ECOLX</name>